<evidence type="ECO:0000256" key="2">
    <source>
        <dbReference type="SAM" id="Phobius"/>
    </source>
</evidence>
<gene>
    <name evidence="3" type="ORF">KYY02_16165</name>
</gene>
<proteinExistence type="predicted"/>
<feature type="transmembrane region" description="Helical" evidence="2">
    <location>
        <begin position="96"/>
        <end position="114"/>
    </location>
</feature>
<dbReference type="RefSeq" id="WP_371238712.1">
    <property type="nucleotide sequence ID" value="NZ_JAHWZY010000014.1"/>
</dbReference>
<dbReference type="Proteomes" id="UP001567537">
    <property type="component" value="Unassembled WGS sequence"/>
</dbReference>
<feature type="compositionally biased region" description="Basic residues" evidence="1">
    <location>
        <begin position="1"/>
        <end position="14"/>
    </location>
</feature>
<evidence type="ECO:0000313" key="3">
    <source>
        <dbReference type="EMBL" id="MEZ3180163.1"/>
    </source>
</evidence>
<feature type="transmembrane region" description="Helical" evidence="2">
    <location>
        <begin position="65"/>
        <end position="84"/>
    </location>
</feature>
<feature type="transmembrane region" description="Helical" evidence="2">
    <location>
        <begin position="34"/>
        <end position="53"/>
    </location>
</feature>
<keyword evidence="2" id="KW-1133">Transmembrane helix</keyword>
<evidence type="ECO:0000313" key="4">
    <source>
        <dbReference type="Proteomes" id="UP001567537"/>
    </source>
</evidence>
<feature type="region of interest" description="Disordered" evidence="1">
    <location>
        <begin position="1"/>
        <end position="23"/>
    </location>
</feature>
<reference evidence="3 4" key="1">
    <citation type="journal article" date="2021" name="Res Sq">
        <title>Streptomyces Pimoensis sp. nov., Isolated From the Taklimakan Desert in Xinjiang, China.</title>
        <authorList>
            <person name="Zhang P."/>
            <person name="Luo X."/>
            <person name="Luo X."/>
            <person name="Liu Z."/>
            <person name="Xia Z."/>
            <person name="Wan C."/>
            <person name="zhang L."/>
        </authorList>
    </citation>
    <scope>NUCLEOTIDE SEQUENCE [LARGE SCALE GENOMIC DNA]</scope>
    <source>
        <strain evidence="3 4">TRM75549</strain>
    </source>
</reference>
<evidence type="ECO:0008006" key="5">
    <source>
        <dbReference type="Google" id="ProtNLM"/>
    </source>
</evidence>
<dbReference type="EMBL" id="JAHWZY010000014">
    <property type="protein sequence ID" value="MEZ3180163.1"/>
    <property type="molecule type" value="Genomic_DNA"/>
</dbReference>
<evidence type="ECO:0000256" key="1">
    <source>
        <dbReference type="SAM" id="MobiDB-lite"/>
    </source>
</evidence>
<comment type="caution">
    <text evidence="3">The sequence shown here is derived from an EMBL/GenBank/DDBJ whole genome shotgun (WGS) entry which is preliminary data.</text>
</comment>
<sequence>MAHTAPRPRPRPRPRGTIEPAGTTDVFGARTHRVAKVVVPVLLGVLYGYWMAANRRYGGPITMENFLFGFFAGLVFSLVFMALLALTPRMRREMHAVLWAAFSGSALGFLVIQAPSPGVLRSTILGLLVASGVFLTMFYRFYTHEDARGHRLR</sequence>
<protein>
    <recommendedName>
        <fullName evidence="5">Integral membrane protein</fullName>
    </recommendedName>
</protein>
<organism evidence="3 4">
    <name type="scientific">Streptomyces pimonensis</name>
    <dbReference type="NCBI Taxonomy" id="2860288"/>
    <lineage>
        <taxon>Bacteria</taxon>
        <taxon>Bacillati</taxon>
        <taxon>Actinomycetota</taxon>
        <taxon>Actinomycetes</taxon>
        <taxon>Kitasatosporales</taxon>
        <taxon>Streptomycetaceae</taxon>
        <taxon>Streptomyces</taxon>
    </lineage>
</organism>
<name>A0ABV4J018_9ACTN</name>
<keyword evidence="2" id="KW-0812">Transmembrane</keyword>
<keyword evidence="4" id="KW-1185">Reference proteome</keyword>
<accession>A0ABV4J018</accession>
<feature type="transmembrane region" description="Helical" evidence="2">
    <location>
        <begin position="120"/>
        <end position="142"/>
    </location>
</feature>
<keyword evidence="2" id="KW-0472">Membrane</keyword>